<evidence type="ECO:0008006" key="3">
    <source>
        <dbReference type="Google" id="ProtNLM"/>
    </source>
</evidence>
<evidence type="ECO:0000313" key="1">
    <source>
        <dbReference type="EMBL" id="MDF8264107.1"/>
    </source>
</evidence>
<gene>
    <name evidence="1" type="ORF">P4R38_07635</name>
</gene>
<dbReference type="Proteomes" id="UP001528912">
    <property type="component" value="Unassembled WGS sequence"/>
</dbReference>
<comment type="caution">
    <text evidence="1">The sequence shown here is derived from an EMBL/GenBank/DDBJ whole genome shotgun (WGS) entry which is preliminary data.</text>
</comment>
<name>A0ABT6C6Z7_9MICO</name>
<evidence type="ECO:0000313" key="2">
    <source>
        <dbReference type="Proteomes" id="UP001528912"/>
    </source>
</evidence>
<dbReference type="EMBL" id="JAROAV010000024">
    <property type="protein sequence ID" value="MDF8264107.1"/>
    <property type="molecule type" value="Genomic_DNA"/>
</dbReference>
<sequence length="239" mass="26162">MTTVPTAFDRLFASAAARVTTGDHSREVVPEEGGRWPISLLLYPPAALAEALAPLTCEALRLAGPGQVVSGHPEAAHITVRALEPRREAARKDEPFVQRCTAALDRTTAALPAPRFTLTGVTLTPGTVMAQLETTDGWEVMHRLDAELGADGWYEREWAEELGRPAGAVARDIHYVNLVHFADDLADPTGLVQWVRAHRAIEPVTFTVPTAGLVAFRHETRGDHQLIRMEPWHQSIFTG</sequence>
<reference evidence="1 2" key="1">
    <citation type="submission" date="2023-03" db="EMBL/GenBank/DDBJ databases">
        <title>YIM 133296 draft genome.</title>
        <authorList>
            <person name="Xiong L."/>
        </authorList>
    </citation>
    <scope>NUCLEOTIDE SEQUENCE [LARGE SCALE GENOMIC DNA]</scope>
    <source>
        <strain evidence="1 2">YIM 133296</strain>
    </source>
</reference>
<keyword evidence="2" id="KW-1185">Reference proteome</keyword>
<organism evidence="1 2">
    <name type="scientific">Luteipulveratus flavus</name>
    <dbReference type="NCBI Taxonomy" id="3031728"/>
    <lineage>
        <taxon>Bacteria</taxon>
        <taxon>Bacillati</taxon>
        <taxon>Actinomycetota</taxon>
        <taxon>Actinomycetes</taxon>
        <taxon>Micrococcales</taxon>
        <taxon>Dermacoccaceae</taxon>
        <taxon>Luteipulveratus</taxon>
    </lineage>
</organism>
<proteinExistence type="predicted"/>
<protein>
    <recommendedName>
        <fullName evidence="3">2'-5' RNA ligase family protein</fullName>
    </recommendedName>
</protein>
<accession>A0ABT6C6Z7</accession>